<reference evidence="2" key="1">
    <citation type="submission" date="2020-07" db="EMBL/GenBank/DDBJ databases">
        <title>The High-quality genome of the commercially important snow crab, Chionoecetes opilio.</title>
        <authorList>
            <person name="Jeong J.-H."/>
            <person name="Ryu S."/>
        </authorList>
    </citation>
    <scope>NUCLEOTIDE SEQUENCE</scope>
    <source>
        <strain evidence="2">MADBK_172401_WGS</strain>
        <tissue evidence="2">Digestive gland</tissue>
    </source>
</reference>
<dbReference type="GO" id="GO:0003676">
    <property type="term" value="F:nucleic acid binding"/>
    <property type="evidence" value="ECO:0007669"/>
    <property type="project" value="InterPro"/>
</dbReference>
<feature type="domain" description="Tc1-like transposase DDE" evidence="1">
    <location>
        <begin position="26"/>
        <end position="99"/>
    </location>
</feature>
<gene>
    <name evidence="2" type="primary">TCB2_1</name>
    <name evidence="2" type="ORF">GWK47_014918</name>
</gene>
<dbReference type="InterPro" id="IPR036397">
    <property type="entry name" value="RNaseH_sf"/>
</dbReference>
<keyword evidence="3" id="KW-1185">Reference proteome</keyword>
<dbReference type="Pfam" id="PF13358">
    <property type="entry name" value="DDE_3"/>
    <property type="match status" value="1"/>
</dbReference>
<dbReference type="Gene3D" id="3.30.420.10">
    <property type="entry name" value="Ribonuclease H-like superfamily/Ribonuclease H"/>
    <property type="match status" value="1"/>
</dbReference>
<proteinExistence type="predicted"/>
<accession>A0A8J5CKU1</accession>
<organism evidence="2 3">
    <name type="scientific">Chionoecetes opilio</name>
    <name type="common">Atlantic snow crab</name>
    <name type="synonym">Cancer opilio</name>
    <dbReference type="NCBI Taxonomy" id="41210"/>
    <lineage>
        <taxon>Eukaryota</taxon>
        <taxon>Metazoa</taxon>
        <taxon>Ecdysozoa</taxon>
        <taxon>Arthropoda</taxon>
        <taxon>Crustacea</taxon>
        <taxon>Multicrustacea</taxon>
        <taxon>Malacostraca</taxon>
        <taxon>Eumalacostraca</taxon>
        <taxon>Eucarida</taxon>
        <taxon>Decapoda</taxon>
        <taxon>Pleocyemata</taxon>
        <taxon>Brachyura</taxon>
        <taxon>Eubrachyura</taxon>
        <taxon>Majoidea</taxon>
        <taxon>Majidae</taxon>
        <taxon>Chionoecetes</taxon>
    </lineage>
</organism>
<evidence type="ECO:0000259" key="1">
    <source>
        <dbReference type="Pfam" id="PF13358"/>
    </source>
</evidence>
<evidence type="ECO:0000313" key="2">
    <source>
        <dbReference type="EMBL" id="KAG0714034.1"/>
    </source>
</evidence>
<evidence type="ECO:0000313" key="3">
    <source>
        <dbReference type="Proteomes" id="UP000770661"/>
    </source>
</evidence>
<dbReference type="Proteomes" id="UP000770661">
    <property type="component" value="Unassembled WGS sequence"/>
</dbReference>
<dbReference type="InterPro" id="IPR038717">
    <property type="entry name" value="Tc1-like_DDE_dom"/>
</dbReference>
<comment type="caution">
    <text evidence="2">The sequence shown here is derived from an EMBL/GenBank/DDBJ whole genome shotgun (WGS) entry which is preliminary data.</text>
</comment>
<dbReference type="EMBL" id="JACEEZ010020869">
    <property type="protein sequence ID" value="KAG0714034.1"/>
    <property type="molecule type" value="Genomic_DNA"/>
</dbReference>
<dbReference type="OrthoDB" id="10006939at2759"/>
<sequence length="215" mass="24143">MVWGCFSGRGLGKLVVLPKNLKVNQAVYLEVLCEHLPDSFDLTRPSVFQQDGAPAHTAKSVTKWLDYCMVPFIKDWPGNSPDLNPIENLWHMVKKDLQGKDVSSIPIFEKDILISCGRASPDQTGHSGEVRKRESNQAYDTEPLTPYCHSKPLTHHHKHYPHTATPSSQVCLDMFGNMTLGKETLAANITLAFPFTSVGEHVLRWLLRVNVFPHS</sequence>
<name>A0A8J5CKU1_CHIOP</name>
<dbReference type="AlphaFoldDB" id="A0A8J5CKU1"/>
<protein>
    <submittedName>
        <fullName evidence="2">Transposable element Tcb2 transposase</fullName>
    </submittedName>
</protein>